<dbReference type="RefSeq" id="WP_276112223.1">
    <property type="nucleotide sequence ID" value="NZ_JARJBB010000026.1"/>
</dbReference>
<evidence type="ECO:0000313" key="2">
    <source>
        <dbReference type="Proteomes" id="UP001221150"/>
    </source>
</evidence>
<evidence type="ECO:0008006" key="3">
    <source>
        <dbReference type="Google" id="ProtNLM"/>
    </source>
</evidence>
<name>A0ABT6ADE0_9ACTN</name>
<evidence type="ECO:0000313" key="1">
    <source>
        <dbReference type="EMBL" id="MDF3302667.1"/>
    </source>
</evidence>
<dbReference type="EMBL" id="JARJBB010000026">
    <property type="protein sequence ID" value="MDF3302667.1"/>
    <property type="molecule type" value="Genomic_DNA"/>
</dbReference>
<keyword evidence="2" id="KW-1185">Reference proteome</keyword>
<proteinExistence type="predicted"/>
<reference evidence="1 2" key="1">
    <citation type="submission" date="2023-03" db="EMBL/GenBank/DDBJ databases">
        <title>Draft genome sequence of Streptomyces sp. K1PA1 isolated from peat swamp forest in Thailand.</title>
        <authorList>
            <person name="Klaysubun C."/>
            <person name="Duangmal K."/>
        </authorList>
    </citation>
    <scope>NUCLEOTIDE SEQUENCE [LARGE SCALE GENOMIC DNA]</scope>
    <source>
        <strain evidence="1 2">K1PA1</strain>
    </source>
</reference>
<dbReference type="Proteomes" id="UP001221150">
    <property type="component" value="Unassembled WGS sequence"/>
</dbReference>
<accession>A0ABT6ADE0</accession>
<organism evidence="1 2">
    <name type="scientific">Streptomyces tropicalis</name>
    <dbReference type="NCBI Taxonomy" id="3034234"/>
    <lineage>
        <taxon>Bacteria</taxon>
        <taxon>Bacillati</taxon>
        <taxon>Actinomycetota</taxon>
        <taxon>Actinomycetes</taxon>
        <taxon>Kitasatosporales</taxon>
        <taxon>Streptomycetaceae</taxon>
        <taxon>Streptomyces</taxon>
    </lineage>
</organism>
<protein>
    <recommendedName>
        <fullName evidence="3">Secreted protein</fullName>
    </recommendedName>
</protein>
<sequence length="204" mass="21379">MMRSRFLPIAGAVLVLALISGLAYALRWPPFRAGGKVEAADVCTSLGDASRAAAALNVILPAAPSYAFDEGPTDLRSDTTDSSYETGCFVNGGGRQLLSTRVELLEYGTPGTWQRENVGQFAAASSLRAFDAGDRAIASDGVAAIYVPCTARGANRHLSVIVQLKRKGDVDRSALRRGLIALAKNAAAYAHGKARCELPGRLGG</sequence>
<gene>
    <name evidence="1" type="ORF">P3H78_29465</name>
</gene>
<comment type="caution">
    <text evidence="1">The sequence shown here is derived from an EMBL/GenBank/DDBJ whole genome shotgun (WGS) entry which is preliminary data.</text>
</comment>